<dbReference type="InterPro" id="IPR000415">
    <property type="entry name" value="Nitroreductase-like"/>
</dbReference>
<feature type="domain" description="Nitroreductase" evidence="6">
    <location>
        <begin position="7"/>
        <end position="61"/>
    </location>
</feature>
<reference evidence="7 8" key="1">
    <citation type="journal article" date="2016" name="ISME J.">
        <title>Chasing the elusive Euryarchaeota class WSA2: genomes reveal a uniquely fastidious methyl-reducing methanogen.</title>
        <authorList>
            <person name="Nobu M.K."/>
            <person name="Narihiro T."/>
            <person name="Kuroda K."/>
            <person name="Mei R."/>
            <person name="Liu W.T."/>
        </authorList>
    </citation>
    <scope>NUCLEOTIDE SEQUENCE [LARGE SCALE GENOMIC DNA]</scope>
    <source>
        <strain evidence="7">U1lsi0528_Bin055</strain>
    </source>
</reference>
<gene>
    <name evidence="7" type="ORF">AMQ22_00151</name>
</gene>
<feature type="domain" description="Nitroreductase" evidence="6">
    <location>
        <begin position="67"/>
        <end position="148"/>
    </location>
</feature>
<name>A0A150J8U2_9EURY</name>
<evidence type="ECO:0000256" key="4">
    <source>
        <dbReference type="ARBA" id="ARBA00022643"/>
    </source>
</evidence>
<dbReference type="CDD" id="cd02150">
    <property type="entry name" value="nitroreductase"/>
    <property type="match status" value="1"/>
</dbReference>
<dbReference type="EMBL" id="LNGC01000003">
    <property type="protein sequence ID" value="KYC53621.1"/>
    <property type="molecule type" value="Genomic_DNA"/>
</dbReference>
<comment type="cofactor">
    <cofactor evidence="1">
        <name>FMN</name>
        <dbReference type="ChEBI" id="CHEBI:58210"/>
    </cofactor>
</comment>
<dbReference type="PANTHER" id="PTHR43673">
    <property type="entry name" value="NAD(P)H NITROREDUCTASE YDGI-RELATED"/>
    <property type="match status" value="1"/>
</dbReference>
<evidence type="ECO:0000256" key="2">
    <source>
        <dbReference type="ARBA" id="ARBA00007118"/>
    </source>
</evidence>
<organism evidence="7 8">
    <name type="scientific">Candidatus Methanofastidiosum methylothiophilum</name>
    <dbReference type="NCBI Taxonomy" id="1705564"/>
    <lineage>
        <taxon>Archaea</taxon>
        <taxon>Methanobacteriati</taxon>
        <taxon>Methanobacteriota</taxon>
        <taxon>Stenosarchaea group</taxon>
        <taxon>Candidatus Methanofastidiosia</taxon>
        <taxon>Candidatus Methanofastidiosales</taxon>
        <taxon>Candidatus Methanofastidiosaceae</taxon>
        <taxon>Candidatus Methanofastidiosum</taxon>
    </lineage>
</organism>
<dbReference type="Pfam" id="PF00881">
    <property type="entry name" value="Nitroreductase"/>
    <property type="match status" value="2"/>
</dbReference>
<dbReference type="SUPFAM" id="SSF55469">
    <property type="entry name" value="FMN-dependent nitroreductase-like"/>
    <property type="match status" value="1"/>
</dbReference>
<dbReference type="AlphaFoldDB" id="A0A150J8U2"/>
<evidence type="ECO:0000259" key="6">
    <source>
        <dbReference type="Pfam" id="PF00881"/>
    </source>
</evidence>
<dbReference type="Proteomes" id="UP000075398">
    <property type="component" value="Unassembled WGS sequence"/>
</dbReference>
<sequence>MEALDAIRTRRSVRKFTDKKIQKDMMDKLLEAAMSAPSAGNQQPWHFVVIDDKKTLEEVPNVSLYAPMAKEASAAIVICGDPSLEKYPGFWVQDCSAATQNILLAAHALGLGAVWSGIYPLEDRVSGFRALLGIPEKITPLSIVIMGYPVEIPKPATRFKEDRIRYNKW</sequence>
<dbReference type="Gene3D" id="3.40.109.10">
    <property type="entry name" value="NADH Oxidase"/>
    <property type="match status" value="1"/>
</dbReference>
<evidence type="ECO:0000313" key="7">
    <source>
        <dbReference type="EMBL" id="KYC53621.1"/>
    </source>
</evidence>
<keyword evidence="3" id="KW-0285">Flavoprotein</keyword>
<comment type="similarity">
    <text evidence="2">Belongs to the nitroreductase family.</text>
</comment>
<evidence type="ECO:0000256" key="5">
    <source>
        <dbReference type="ARBA" id="ARBA00023002"/>
    </source>
</evidence>
<keyword evidence="5" id="KW-0560">Oxidoreductase</keyword>
<comment type="caution">
    <text evidence="7">The sequence shown here is derived from an EMBL/GenBank/DDBJ whole genome shotgun (WGS) entry which is preliminary data.</text>
</comment>
<dbReference type="GO" id="GO:0016491">
    <property type="term" value="F:oxidoreductase activity"/>
    <property type="evidence" value="ECO:0007669"/>
    <property type="project" value="UniProtKB-KW"/>
</dbReference>
<evidence type="ECO:0000256" key="3">
    <source>
        <dbReference type="ARBA" id="ARBA00022630"/>
    </source>
</evidence>
<dbReference type="InterPro" id="IPR029479">
    <property type="entry name" value="Nitroreductase"/>
</dbReference>
<evidence type="ECO:0000313" key="8">
    <source>
        <dbReference type="Proteomes" id="UP000075398"/>
    </source>
</evidence>
<protein>
    <submittedName>
        <fullName evidence="7">Nitroreductase A</fullName>
    </submittedName>
</protein>
<evidence type="ECO:0000256" key="1">
    <source>
        <dbReference type="ARBA" id="ARBA00001917"/>
    </source>
</evidence>
<accession>A0A150J8U2</accession>
<keyword evidence="4" id="KW-0288">FMN</keyword>
<proteinExistence type="inferred from homology"/>
<dbReference type="PANTHER" id="PTHR43673:SF2">
    <property type="entry name" value="NITROREDUCTASE"/>
    <property type="match status" value="1"/>
</dbReference>